<evidence type="ECO:0000313" key="2">
    <source>
        <dbReference type="EMBL" id="ART60838.1"/>
    </source>
</evidence>
<organism evidence="2 3">
    <name type="scientific">Acidovorax carolinensis</name>
    <dbReference type="NCBI Taxonomy" id="553814"/>
    <lineage>
        <taxon>Bacteria</taxon>
        <taxon>Pseudomonadati</taxon>
        <taxon>Pseudomonadota</taxon>
        <taxon>Betaproteobacteria</taxon>
        <taxon>Burkholderiales</taxon>
        <taxon>Comamonadaceae</taxon>
        <taxon>Acidovorax</taxon>
    </lineage>
</organism>
<dbReference type="Proteomes" id="UP000194440">
    <property type="component" value="Chromosome"/>
</dbReference>
<accession>A0A240UH91</accession>
<dbReference type="RefSeq" id="WP_086928696.1">
    <property type="nucleotide sequence ID" value="NZ_CP021362.1"/>
</dbReference>
<name>A0A240UH91_9BURK</name>
<proteinExistence type="predicted"/>
<dbReference type="OrthoDB" id="9177834at2"/>
<keyword evidence="3" id="KW-1185">Reference proteome</keyword>
<reference evidence="2" key="1">
    <citation type="submission" date="2017-05" db="EMBL/GenBank/DDBJ databases">
        <title>Polyphasic characterization of four soil-derived phenanthrene-degrading Acidovorax strains and proposal of Acidovorax phenanthrenivorans sp. nov.</title>
        <authorList>
            <person name="Singleton D."/>
            <person name="Lee J."/>
            <person name="Dickey A.N."/>
            <person name="Stroud A."/>
            <person name="Scholl E.H."/>
            <person name="Wright F.A."/>
            <person name="Aitken M.D."/>
        </authorList>
    </citation>
    <scope>NUCLEOTIDE SEQUENCE</scope>
    <source>
        <strain evidence="2">P4</strain>
    </source>
</reference>
<gene>
    <name evidence="2" type="ORF">CBP36_08915</name>
</gene>
<dbReference type="EMBL" id="CP021366">
    <property type="protein sequence ID" value="ART60838.1"/>
    <property type="molecule type" value="Genomic_DNA"/>
</dbReference>
<feature type="region of interest" description="Disordered" evidence="1">
    <location>
        <begin position="309"/>
        <end position="330"/>
    </location>
</feature>
<sequence length="430" mass="46916">MTVLDTTSLDAQPVAVANALQLHDARPFSEKALVYGVQHGILDAARLAAICADAPKGMVQIARYFGSEFLRPELEKARDRMVNLISLYLLDTTGGDVAKAAVSLRDHSFLSRSKGGSDMLKRLIAMPESSNFGMAGYDDAQTPLLAVWSLRSYTDYQAELARRSEIARAIRAAQWLAEQHDLDTDELEAAGADAEAVIRTGLLMQALAPRAMHLGEWPNTVALEKLVTALRKKKLAAPTQLPLPAGVPAELRAVMQAQCASVLADLPKLLDAANPLRNLLRPTGAFRARYFLLDDPLAEVDHYHRSLDAIEEGGEPPRPASKTWTRTTQGNEDEHSLLTLFLCLAAGAPKKTLLTEKAAASLVRKIRKSGLQPELATAFIRSHAPGAYQSDYIGMWNSFVQESGKTLGSDMDYQMHDALAVLRRECHVVG</sequence>
<protein>
    <submittedName>
        <fullName evidence="2">Uncharacterized protein</fullName>
    </submittedName>
</protein>
<evidence type="ECO:0000256" key="1">
    <source>
        <dbReference type="SAM" id="MobiDB-lite"/>
    </source>
</evidence>
<dbReference type="KEGG" id="acip:CBP36_08915"/>
<dbReference type="KEGG" id="acis:CBP35_10020"/>
<dbReference type="AlphaFoldDB" id="A0A240UH91"/>
<evidence type="ECO:0000313" key="3">
    <source>
        <dbReference type="Proteomes" id="UP000194440"/>
    </source>
</evidence>